<feature type="transmembrane region" description="Helical" evidence="9">
    <location>
        <begin position="74"/>
        <end position="94"/>
    </location>
</feature>
<feature type="transmembrane region" description="Helical" evidence="9">
    <location>
        <begin position="31"/>
        <end position="54"/>
    </location>
</feature>
<dbReference type="Gene3D" id="1.20.1250.20">
    <property type="entry name" value="MFS general substrate transporter like domains"/>
    <property type="match status" value="1"/>
</dbReference>
<dbReference type="FunFam" id="1.20.1250.20:FF:000134">
    <property type="entry name" value="MFS sugar transporter protein"/>
    <property type="match status" value="1"/>
</dbReference>
<organism evidence="11 12">
    <name type="scientific">Acaromyces ingoldii</name>
    <dbReference type="NCBI Taxonomy" id="215250"/>
    <lineage>
        <taxon>Eukaryota</taxon>
        <taxon>Fungi</taxon>
        <taxon>Dikarya</taxon>
        <taxon>Basidiomycota</taxon>
        <taxon>Ustilaginomycotina</taxon>
        <taxon>Exobasidiomycetes</taxon>
        <taxon>Exobasidiales</taxon>
        <taxon>Cryptobasidiaceae</taxon>
        <taxon>Acaromyces</taxon>
    </lineage>
</organism>
<feature type="transmembrane region" description="Helical" evidence="9">
    <location>
        <begin position="390"/>
        <end position="414"/>
    </location>
</feature>
<dbReference type="Proteomes" id="UP000245768">
    <property type="component" value="Unassembled WGS sequence"/>
</dbReference>
<dbReference type="GO" id="GO:0005351">
    <property type="term" value="F:carbohydrate:proton symporter activity"/>
    <property type="evidence" value="ECO:0007669"/>
    <property type="project" value="TreeGrafter"/>
</dbReference>
<reference evidence="11 12" key="1">
    <citation type="journal article" date="2018" name="Mol. Biol. Evol.">
        <title>Broad Genomic Sampling Reveals a Smut Pathogenic Ancestry of the Fungal Clade Ustilaginomycotina.</title>
        <authorList>
            <person name="Kijpornyongpan T."/>
            <person name="Mondo S.J."/>
            <person name="Barry K."/>
            <person name="Sandor L."/>
            <person name="Lee J."/>
            <person name="Lipzen A."/>
            <person name="Pangilinan J."/>
            <person name="LaButti K."/>
            <person name="Hainaut M."/>
            <person name="Henrissat B."/>
            <person name="Grigoriev I.V."/>
            <person name="Spatafora J.W."/>
            <person name="Aime M.C."/>
        </authorList>
    </citation>
    <scope>NUCLEOTIDE SEQUENCE [LARGE SCALE GENOMIC DNA]</scope>
    <source>
        <strain evidence="11 12">MCA 4198</strain>
    </source>
</reference>
<keyword evidence="6 9" id="KW-0472">Membrane</keyword>
<evidence type="ECO:0000256" key="8">
    <source>
        <dbReference type="RuleBase" id="RU003346"/>
    </source>
</evidence>
<dbReference type="PROSITE" id="PS00216">
    <property type="entry name" value="SUGAR_TRANSPORT_1"/>
    <property type="match status" value="1"/>
</dbReference>
<accession>A0A316YEJ5</accession>
<dbReference type="OrthoDB" id="6133115at2759"/>
<dbReference type="InterPro" id="IPR050360">
    <property type="entry name" value="MFS_Sugar_Transporters"/>
</dbReference>
<evidence type="ECO:0000256" key="1">
    <source>
        <dbReference type="ARBA" id="ARBA00004141"/>
    </source>
</evidence>
<feature type="transmembrane region" description="Helical" evidence="9">
    <location>
        <begin position="106"/>
        <end position="126"/>
    </location>
</feature>
<comment type="catalytic activity">
    <reaction evidence="7">
        <text>myo-inositol(out) + H(+)(out) = myo-inositol(in) + H(+)(in)</text>
        <dbReference type="Rhea" id="RHEA:60364"/>
        <dbReference type="ChEBI" id="CHEBI:15378"/>
        <dbReference type="ChEBI" id="CHEBI:17268"/>
    </reaction>
</comment>
<dbReference type="PANTHER" id="PTHR48022:SF52">
    <property type="entry name" value="SUGAR TRANSPORTER, PUTATIVE-RELATED"/>
    <property type="match status" value="1"/>
</dbReference>
<dbReference type="PANTHER" id="PTHR48022">
    <property type="entry name" value="PLASTIDIC GLUCOSE TRANSPORTER 4"/>
    <property type="match status" value="1"/>
</dbReference>
<dbReference type="InterPro" id="IPR020846">
    <property type="entry name" value="MFS_dom"/>
</dbReference>
<feature type="transmembrane region" description="Helical" evidence="9">
    <location>
        <begin position="200"/>
        <end position="221"/>
    </location>
</feature>
<dbReference type="PROSITE" id="PS50850">
    <property type="entry name" value="MFS"/>
    <property type="match status" value="1"/>
</dbReference>
<evidence type="ECO:0000256" key="2">
    <source>
        <dbReference type="ARBA" id="ARBA00010992"/>
    </source>
</evidence>
<feature type="transmembrane region" description="Helical" evidence="9">
    <location>
        <begin position="287"/>
        <end position="307"/>
    </location>
</feature>
<feature type="transmembrane region" description="Helical" evidence="9">
    <location>
        <begin position="168"/>
        <end position="188"/>
    </location>
</feature>
<feature type="domain" description="Major facilitator superfamily (MFS) profile" evidence="10">
    <location>
        <begin position="32"/>
        <end position="478"/>
    </location>
</feature>
<evidence type="ECO:0000256" key="4">
    <source>
        <dbReference type="ARBA" id="ARBA00022692"/>
    </source>
</evidence>
<feature type="transmembrane region" description="Helical" evidence="9">
    <location>
        <begin position="356"/>
        <end position="378"/>
    </location>
</feature>
<dbReference type="NCBIfam" id="TIGR00879">
    <property type="entry name" value="SP"/>
    <property type="match status" value="1"/>
</dbReference>
<protein>
    <submittedName>
        <fullName evidence="11">General substrate transporter</fullName>
    </submittedName>
</protein>
<keyword evidence="12" id="KW-1185">Reference proteome</keyword>
<comment type="subcellular location">
    <subcellularLocation>
        <location evidence="1">Membrane</location>
        <topology evidence="1">Multi-pass membrane protein</topology>
    </subcellularLocation>
</comment>
<feature type="transmembrane region" description="Helical" evidence="9">
    <location>
        <begin position="327"/>
        <end position="347"/>
    </location>
</feature>
<evidence type="ECO:0000256" key="5">
    <source>
        <dbReference type="ARBA" id="ARBA00022989"/>
    </source>
</evidence>
<dbReference type="Pfam" id="PF00083">
    <property type="entry name" value="Sugar_tr"/>
    <property type="match status" value="1"/>
</dbReference>
<sequence length="515" mass="56162">MTNNINDRLQTIGNNANSNWLLDDGLRRLNFWMFMCLISSYGAGYDGSLFTGLLTLKPWFAAMFDFSKGPPQPTFIGVIGLSGVVGIIAGPFVGQWISDRYGRHRAMIVASFVAIIGGILTIITLPEPTHQRNLFICARVVISLGGGISMVAAPVLMTELSHPRQRPVVAALYQCGFYLGSVVAAWITFGTNSWASSWSWRVPCLIQIAPFVVQLAVLWWCPHSPRFLVAQGRIDEAKQVLAKYHANGDMDDELVAFELNSIVAAVASDKDNHSSFKELVATKGNRWRTYIIVVLAVVTQWGGNGVVSYYLPEVLSSVGVTATRTQAAFNGGLAVFNLIVSTSAALMSEKLGRRPLFITSAVGMFCSFIVITALSATFAKTGEPGSGRGVIAFLFVFFFFYDIALTPLAVSYPAEILTYRIRSKGMAVSISTVAVALVFNIFVNPIALAAIAWKFYLVYVAVLLFFLINVLFLFPETKGKTVEEIQVLFDGANSPDLPELSYRGSDSNSLTDVKA</sequence>
<evidence type="ECO:0000313" key="12">
    <source>
        <dbReference type="Proteomes" id="UP000245768"/>
    </source>
</evidence>
<evidence type="ECO:0000313" key="11">
    <source>
        <dbReference type="EMBL" id="PWN87304.1"/>
    </source>
</evidence>
<gene>
    <name evidence="11" type="ORF">FA10DRAFT_255736</name>
</gene>
<dbReference type="InterPro" id="IPR003663">
    <property type="entry name" value="Sugar/inositol_transpt"/>
</dbReference>
<dbReference type="InterPro" id="IPR005829">
    <property type="entry name" value="Sugar_transporter_CS"/>
</dbReference>
<dbReference type="GO" id="GO:0016020">
    <property type="term" value="C:membrane"/>
    <property type="evidence" value="ECO:0007669"/>
    <property type="project" value="UniProtKB-SubCell"/>
</dbReference>
<feature type="transmembrane region" description="Helical" evidence="9">
    <location>
        <begin position="426"/>
        <end position="450"/>
    </location>
</feature>
<dbReference type="InParanoid" id="A0A316YEJ5"/>
<feature type="non-terminal residue" evidence="11">
    <location>
        <position position="1"/>
    </location>
</feature>
<keyword evidence="4 9" id="KW-0812">Transmembrane</keyword>
<dbReference type="RefSeq" id="XP_025374502.1">
    <property type="nucleotide sequence ID" value="XM_025519783.1"/>
</dbReference>
<feature type="transmembrane region" description="Helical" evidence="9">
    <location>
        <begin position="456"/>
        <end position="474"/>
    </location>
</feature>
<dbReference type="InterPro" id="IPR036259">
    <property type="entry name" value="MFS_trans_sf"/>
</dbReference>
<dbReference type="SUPFAM" id="SSF103473">
    <property type="entry name" value="MFS general substrate transporter"/>
    <property type="match status" value="1"/>
</dbReference>
<dbReference type="STRING" id="215250.A0A316YEJ5"/>
<name>A0A316YEJ5_9BASI</name>
<dbReference type="InterPro" id="IPR005828">
    <property type="entry name" value="MFS_sugar_transport-like"/>
</dbReference>
<comment type="similarity">
    <text evidence="2 8">Belongs to the major facilitator superfamily. Sugar transporter (TC 2.A.1.1) family.</text>
</comment>
<dbReference type="AlphaFoldDB" id="A0A316YEJ5"/>
<evidence type="ECO:0000256" key="9">
    <source>
        <dbReference type="SAM" id="Phobius"/>
    </source>
</evidence>
<evidence type="ECO:0000256" key="3">
    <source>
        <dbReference type="ARBA" id="ARBA00022448"/>
    </source>
</evidence>
<proteinExistence type="inferred from homology"/>
<evidence type="ECO:0000259" key="10">
    <source>
        <dbReference type="PROSITE" id="PS50850"/>
    </source>
</evidence>
<dbReference type="GeneID" id="37041699"/>
<keyword evidence="3 8" id="KW-0813">Transport</keyword>
<evidence type="ECO:0000256" key="7">
    <source>
        <dbReference type="ARBA" id="ARBA00049119"/>
    </source>
</evidence>
<feature type="transmembrane region" description="Helical" evidence="9">
    <location>
        <begin position="132"/>
        <end position="156"/>
    </location>
</feature>
<dbReference type="EMBL" id="KZ819640">
    <property type="protein sequence ID" value="PWN87304.1"/>
    <property type="molecule type" value="Genomic_DNA"/>
</dbReference>
<evidence type="ECO:0000256" key="6">
    <source>
        <dbReference type="ARBA" id="ARBA00023136"/>
    </source>
</evidence>
<keyword evidence="5 9" id="KW-1133">Transmembrane helix</keyword>